<feature type="region of interest" description="Disordered" evidence="5">
    <location>
        <begin position="1"/>
        <end position="53"/>
    </location>
</feature>
<keyword evidence="4 6" id="KW-0472">Membrane</keyword>
<gene>
    <name evidence="7" type="ORF">GCM10010468_68380</name>
</gene>
<dbReference type="RefSeq" id="WP_344836752.1">
    <property type="nucleotide sequence ID" value="NZ_BAAAUV010000027.1"/>
</dbReference>
<proteinExistence type="predicted"/>
<protein>
    <recommendedName>
        <fullName evidence="9">DUF4870 domain-containing protein</fullName>
    </recommendedName>
</protein>
<evidence type="ECO:0000256" key="1">
    <source>
        <dbReference type="ARBA" id="ARBA00004141"/>
    </source>
</evidence>
<evidence type="ECO:0000313" key="8">
    <source>
        <dbReference type="Proteomes" id="UP001501237"/>
    </source>
</evidence>
<evidence type="ECO:0000256" key="2">
    <source>
        <dbReference type="ARBA" id="ARBA00022692"/>
    </source>
</evidence>
<comment type="subcellular location">
    <subcellularLocation>
        <location evidence="1">Membrane</location>
        <topology evidence="1">Multi-pass membrane protein</topology>
    </subcellularLocation>
</comment>
<evidence type="ECO:0000256" key="3">
    <source>
        <dbReference type="ARBA" id="ARBA00022989"/>
    </source>
</evidence>
<feature type="compositionally biased region" description="Gly residues" evidence="5">
    <location>
        <begin position="30"/>
        <end position="49"/>
    </location>
</feature>
<evidence type="ECO:0000256" key="6">
    <source>
        <dbReference type="SAM" id="Phobius"/>
    </source>
</evidence>
<comment type="caution">
    <text evidence="7">The sequence shown here is derived from an EMBL/GenBank/DDBJ whole genome shotgun (WGS) entry which is preliminary data.</text>
</comment>
<evidence type="ECO:0000256" key="4">
    <source>
        <dbReference type="ARBA" id="ARBA00023136"/>
    </source>
</evidence>
<feature type="transmembrane region" description="Helical" evidence="6">
    <location>
        <begin position="63"/>
        <end position="90"/>
    </location>
</feature>
<evidence type="ECO:0000256" key="5">
    <source>
        <dbReference type="SAM" id="MobiDB-lite"/>
    </source>
</evidence>
<organism evidence="7 8">
    <name type="scientific">Actinocorallia longicatena</name>
    <dbReference type="NCBI Taxonomy" id="111803"/>
    <lineage>
        <taxon>Bacteria</taxon>
        <taxon>Bacillati</taxon>
        <taxon>Actinomycetota</taxon>
        <taxon>Actinomycetes</taxon>
        <taxon>Streptosporangiales</taxon>
        <taxon>Thermomonosporaceae</taxon>
        <taxon>Actinocorallia</taxon>
    </lineage>
</organism>
<keyword evidence="8" id="KW-1185">Reference proteome</keyword>
<evidence type="ECO:0000313" key="7">
    <source>
        <dbReference type="EMBL" id="GAA3234926.1"/>
    </source>
</evidence>
<dbReference type="EMBL" id="BAAAUV010000027">
    <property type="protein sequence ID" value="GAA3234926.1"/>
    <property type="molecule type" value="Genomic_DNA"/>
</dbReference>
<accession>A0ABP6QN40</accession>
<evidence type="ECO:0008006" key="9">
    <source>
        <dbReference type="Google" id="ProtNLM"/>
    </source>
</evidence>
<name>A0ABP6QN40_9ACTN</name>
<dbReference type="Pfam" id="PF09685">
    <property type="entry name" value="MamF_MmsF"/>
    <property type="match status" value="1"/>
</dbReference>
<sequence>MSWTPPPPPEDQDPHGRPGGQPPHGPGFDPYGGQGGYQPGGFRQGGFGGPPVSPSEERTWGMLAHLGSLIAICVLTFFNFVVPLVIYLMYRDRSAFVRHNAAQALNLTLTGLVYGAIGGVVTIITCGVGIVLLLALFVAQIVFLIMAATAANRGEWYRYPQWIAYPLFT</sequence>
<feature type="transmembrane region" description="Helical" evidence="6">
    <location>
        <begin position="130"/>
        <end position="151"/>
    </location>
</feature>
<dbReference type="InterPro" id="IPR019109">
    <property type="entry name" value="MamF_MmsF"/>
</dbReference>
<feature type="transmembrane region" description="Helical" evidence="6">
    <location>
        <begin position="102"/>
        <end position="124"/>
    </location>
</feature>
<reference evidence="8" key="1">
    <citation type="journal article" date="2019" name="Int. J. Syst. Evol. Microbiol.">
        <title>The Global Catalogue of Microorganisms (GCM) 10K type strain sequencing project: providing services to taxonomists for standard genome sequencing and annotation.</title>
        <authorList>
            <consortium name="The Broad Institute Genomics Platform"/>
            <consortium name="The Broad Institute Genome Sequencing Center for Infectious Disease"/>
            <person name="Wu L."/>
            <person name="Ma J."/>
        </authorList>
    </citation>
    <scope>NUCLEOTIDE SEQUENCE [LARGE SCALE GENOMIC DNA]</scope>
    <source>
        <strain evidence="8">JCM 9377</strain>
    </source>
</reference>
<keyword evidence="2 6" id="KW-0812">Transmembrane</keyword>
<keyword evidence="3 6" id="KW-1133">Transmembrane helix</keyword>
<dbReference type="Proteomes" id="UP001501237">
    <property type="component" value="Unassembled WGS sequence"/>
</dbReference>